<dbReference type="Pfam" id="PF01832">
    <property type="entry name" value="Glucosaminidase"/>
    <property type="match status" value="1"/>
</dbReference>
<dbReference type="OrthoDB" id="2173042at2"/>
<feature type="domain" description="Mannosyl-glycoprotein endo-beta-N-acetylglucosamidase-like" evidence="7">
    <location>
        <begin position="243"/>
        <end position="397"/>
    </location>
</feature>
<dbReference type="AlphaFoldDB" id="A0A0R2AH80"/>
<dbReference type="InterPro" id="IPR002901">
    <property type="entry name" value="MGlyc_endo_b_GlcNAc-like_dom"/>
</dbReference>
<evidence type="ECO:0000256" key="6">
    <source>
        <dbReference type="SAM" id="Phobius"/>
    </source>
</evidence>
<feature type="repeat" description="Cell wall-binding" evidence="4">
    <location>
        <begin position="441"/>
        <end position="460"/>
    </location>
</feature>
<reference evidence="8 9" key="1">
    <citation type="journal article" date="2015" name="Genome Announc.">
        <title>Expanding the biotechnology potential of lactobacilli through comparative genomics of 213 strains and associated genera.</title>
        <authorList>
            <person name="Sun Z."/>
            <person name="Harris H.M."/>
            <person name="McCann A."/>
            <person name="Guo C."/>
            <person name="Argimon S."/>
            <person name="Zhang W."/>
            <person name="Yang X."/>
            <person name="Jeffery I.B."/>
            <person name="Cooney J.C."/>
            <person name="Kagawa T.F."/>
            <person name="Liu W."/>
            <person name="Song Y."/>
            <person name="Salvetti E."/>
            <person name="Wrobel A."/>
            <person name="Rasinkangas P."/>
            <person name="Parkhill J."/>
            <person name="Rea M.C."/>
            <person name="O'Sullivan O."/>
            <person name="Ritari J."/>
            <person name="Douillard F.P."/>
            <person name="Paul Ross R."/>
            <person name="Yang R."/>
            <person name="Briner A.E."/>
            <person name="Felis G.E."/>
            <person name="de Vos W.M."/>
            <person name="Barrangou R."/>
            <person name="Klaenhammer T.R."/>
            <person name="Caufield P.W."/>
            <person name="Cui Y."/>
            <person name="Zhang H."/>
            <person name="O'Toole P.W."/>
        </authorList>
    </citation>
    <scope>NUCLEOTIDE SEQUENCE [LARGE SCALE GENOMIC DNA]</scope>
    <source>
        <strain evidence="8 9">DSM 20509</strain>
    </source>
</reference>
<dbReference type="EMBL" id="AYYP01000057">
    <property type="protein sequence ID" value="KRM63771.1"/>
    <property type="molecule type" value="Genomic_DNA"/>
</dbReference>
<evidence type="ECO:0000256" key="4">
    <source>
        <dbReference type="PROSITE-ProRule" id="PRU00591"/>
    </source>
</evidence>
<feature type="compositionally biased region" description="Low complexity" evidence="5">
    <location>
        <begin position="94"/>
        <end position="104"/>
    </location>
</feature>
<sequence>MKKTREKQIVKKYKRQKLKQLYLASGVTLLTTLGTVGLSAHADTTGANNAQTEKATSATVATTNANTTSNVQTLRSSSSSAAAQTSSEKAPQQAATTSSASSQATAATTSASVASASATASSETHATSTTTVSSQAVTSTATSQATTATSTASASSSATTNLTVNQASQSFSSANTATASKSAVKSVAAPKVLATTNQAAEPKTDYSYHGEIKNDVSASTGDKAHNATNVAGVANNSNATPSVTNASWTVQNFVNQIGSAAMQVSQEYGVYASLMMAQAGLESGWGQSTLATNAHNLFGVKYNGTGEYVLMPTLEYYGGAYHRVNAKFQKYNSYYDSLVRYAQLINRNYPNSTKRAGSYQAAAQNLRYGVYSTYATDPTYASKLISVINTYSFYRFDQPVSQEKYENGHWYLYKNGQKQTGFQHINNGNKVVYYNNAGQMQYGQQNINGHWYYFDEGTGAMQAGVKYIASQAKNVYYNNQGQMQYGEQNINGSWYLFDQWTGAMKYGWQKLGNRTVYYDNNGKMAHGQANVKGHWYYFDDIDGHELTSQFKRIANQNKTVYYNDQGQMLYGPQVINGKTYYFDYGTGKLRADVFYYNSATKGTQYYNEQGQVVYGQANIHGHWYLFDKTTGNMKTGFQYIPEQHKTVYYNGAGQMQYGQKLINNHWYLFDKITGAMKVGFQYIPEQKKMVYYDKNGHMLYGWQKLNGATYYFDTVTGEMAKGQKNINGHWYNFADGKMSTGFTYLKDQNKTVYYDKNGHMLYGWQKLNGATYYFDTVTGEMAKGQKHLGKYWYNFDANGKMSIGFTDIKDQRKTVYYDKDGRMLYGNQTIAGKKYYFNPFTGALKK</sequence>
<keyword evidence="6" id="KW-0472">Membrane</keyword>
<proteinExistence type="inferred from homology"/>
<keyword evidence="6" id="KW-0812">Transmembrane</keyword>
<evidence type="ECO:0000313" key="9">
    <source>
        <dbReference type="Proteomes" id="UP000051008"/>
    </source>
</evidence>
<gene>
    <name evidence="8" type="ORF">FC14_GL000230</name>
</gene>
<keyword evidence="9" id="KW-1185">Reference proteome</keyword>
<feature type="region of interest" description="Disordered" evidence="5">
    <location>
        <begin position="63"/>
        <end position="104"/>
    </location>
</feature>
<dbReference type="PATRIC" id="fig|1423718.3.peg.243"/>
<dbReference type="GO" id="GO:0004040">
    <property type="term" value="F:amidase activity"/>
    <property type="evidence" value="ECO:0007669"/>
    <property type="project" value="InterPro"/>
</dbReference>
<dbReference type="PRINTS" id="PR01002">
    <property type="entry name" value="FLGFLGJ"/>
</dbReference>
<dbReference type="SMART" id="SM00047">
    <property type="entry name" value="LYZ2"/>
    <property type="match status" value="1"/>
</dbReference>
<evidence type="ECO:0000256" key="2">
    <source>
        <dbReference type="ARBA" id="ARBA00022737"/>
    </source>
</evidence>
<evidence type="ECO:0000256" key="5">
    <source>
        <dbReference type="SAM" id="MobiDB-lite"/>
    </source>
</evidence>
<dbReference type="Gene3D" id="1.10.530.10">
    <property type="match status" value="1"/>
</dbReference>
<keyword evidence="2" id="KW-0677">Repeat</keyword>
<dbReference type="Pfam" id="PF19127">
    <property type="entry name" value="Choline_bind_3"/>
    <property type="match status" value="5"/>
</dbReference>
<dbReference type="InterPro" id="IPR018337">
    <property type="entry name" value="Cell_wall/Cho-bd_repeat"/>
</dbReference>
<comment type="caution">
    <text evidence="8">The sequence shown here is derived from an EMBL/GenBank/DDBJ whole genome shotgun (WGS) entry which is preliminary data.</text>
</comment>
<dbReference type="PANTHER" id="PTHR33308">
    <property type="entry name" value="PEPTIDOGLYCAN HYDROLASE FLGJ"/>
    <property type="match status" value="1"/>
</dbReference>
<dbReference type="PANTHER" id="PTHR33308:SF9">
    <property type="entry name" value="PEPTIDOGLYCAN HYDROLASE FLGJ"/>
    <property type="match status" value="1"/>
</dbReference>
<dbReference type="InterPro" id="IPR051056">
    <property type="entry name" value="Glycosyl_Hydrolase_73"/>
</dbReference>
<evidence type="ECO:0000256" key="1">
    <source>
        <dbReference type="ARBA" id="ARBA00010266"/>
    </source>
</evidence>
<dbReference type="SUPFAM" id="SSF69360">
    <property type="entry name" value="Cell wall binding repeat"/>
    <property type="match status" value="3"/>
</dbReference>
<dbReference type="Gene3D" id="2.10.270.10">
    <property type="entry name" value="Cholin Binding"/>
    <property type="match status" value="7"/>
</dbReference>
<evidence type="ECO:0000259" key="7">
    <source>
        <dbReference type="SMART" id="SM00047"/>
    </source>
</evidence>
<dbReference type="PROSITE" id="PS51170">
    <property type="entry name" value="CW"/>
    <property type="match status" value="1"/>
</dbReference>
<feature type="region of interest" description="Disordered" evidence="5">
    <location>
        <begin position="119"/>
        <end position="138"/>
    </location>
</feature>
<name>A0A0R2AH80_9LACO</name>
<feature type="compositionally biased region" description="Low complexity" evidence="5">
    <location>
        <begin position="63"/>
        <end position="87"/>
    </location>
</feature>
<evidence type="ECO:0000256" key="3">
    <source>
        <dbReference type="ARBA" id="ARBA00022801"/>
    </source>
</evidence>
<dbReference type="Gene3D" id="4.10.80.30">
    <property type="entry name" value="DNA polymerase, domain 6"/>
    <property type="match status" value="1"/>
</dbReference>
<accession>A0A0R2AH80</accession>
<dbReference type="Proteomes" id="UP000051008">
    <property type="component" value="Unassembled WGS sequence"/>
</dbReference>
<dbReference type="RefSeq" id="WP_056976933.1">
    <property type="nucleotide sequence ID" value="NZ_AYYP01000057.1"/>
</dbReference>
<feature type="transmembrane region" description="Helical" evidence="6">
    <location>
        <begin position="21"/>
        <end position="42"/>
    </location>
</feature>
<keyword evidence="3" id="KW-0378">Hydrolase</keyword>
<comment type="similarity">
    <text evidence="1">Belongs to the glycosyl hydrolase 73 family.</text>
</comment>
<organism evidence="8 9">
    <name type="scientific">Ligilactobacillus agilis DSM 20509</name>
    <dbReference type="NCBI Taxonomy" id="1423718"/>
    <lineage>
        <taxon>Bacteria</taxon>
        <taxon>Bacillati</taxon>
        <taxon>Bacillota</taxon>
        <taxon>Bacilli</taxon>
        <taxon>Lactobacillales</taxon>
        <taxon>Lactobacillaceae</taxon>
        <taxon>Ligilactobacillus</taxon>
    </lineage>
</organism>
<protein>
    <submittedName>
        <fullName evidence="8">Choline binding protein a</fullName>
    </submittedName>
</protein>
<keyword evidence="6" id="KW-1133">Transmembrane helix</keyword>
<evidence type="ECO:0000313" key="8">
    <source>
        <dbReference type="EMBL" id="KRM63771.1"/>
    </source>
</evidence>